<evidence type="ECO:0000313" key="1">
    <source>
        <dbReference type="EMBL" id="TMW12193.1"/>
    </source>
</evidence>
<proteinExistence type="predicted"/>
<accession>A0ABY2XLQ8</accession>
<keyword evidence="2" id="KW-1185">Reference proteome</keyword>
<protein>
    <submittedName>
        <fullName evidence="1">Uncharacterized protein</fullName>
    </submittedName>
</protein>
<gene>
    <name evidence="1" type="ORF">FGS76_11925</name>
</gene>
<comment type="caution">
    <text evidence="1">The sequence shown here is derived from an EMBL/GenBank/DDBJ whole genome shotgun (WGS) entry which is preliminary data.</text>
</comment>
<evidence type="ECO:0000313" key="2">
    <source>
        <dbReference type="Proteomes" id="UP000739180"/>
    </source>
</evidence>
<name>A0ABY2XLQ8_9GAMM</name>
<reference evidence="1 2" key="1">
    <citation type="submission" date="2019-05" db="EMBL/GenBank/DDBJ databases">
        <title>Genome of Alcanivorax gelatiniphagus, an oil degrading marine bacteria.</title>
        <authorList>
            <person name="Kwon K.K."/>
        </authorList>
    </citation>
    <scope>NUCLEOTIDE SEQUENCE [LARGE SCALE GENOMIC DNA]</scope>
    <source>
        <strain evidence="1 2">MEBiC 08158</strain>
    </source>
</reference>
<sequence>MISSLLDLTPFIPSDQQLGQSGLADKALVLNRQAAALEGQLDRAEALELAGQNSERNNRRLISQLRDEGLLSETNNRSPLQWAIPEHAEPWYFPELAPHYPPQ</sequence>
<dbReference type="Proteomes" id="UP000739180">
    <property type="component" value="Unassembled WGS sequence"/>
</dbReference>
<dbReference type="RefSeq" id="WP_138772867.1">
    <property type="nucleotide sequence ID" value="NZ_JBHSSX010000223.1"/>
</dbReference>
<dbReference type="EMBL" id="VCQT01000036">
    <property type="protein sequence ID" value="TMW12193.1"/>
    <property type="molecule type" value="Genomic_DNA"/>
</dbReference>
<organism evidence="1 2">
    <name type="scientific">Alloalcanivorax gelatiniphagus</name>
    <dbReference type="NCBI Taxonomy" id="1194167"/>
    <lineage>
        <taxon>Bacteria</taxon>
        <taxon>Pseudomonadati</taxon>
        <taxon>Pseudomonadota</taxon>
        <taxon>Gammaproteobacteria</taxon>
        <taxon>Oceanospirillales</taxon>
        <taxon>Alcanivoracaceae</taxon>
        <taxon>Alloalcanivorax</taxon>
    </lineage>
</organism>